<feature type="non-terminal residue" evidence="1">
    <location>
        <position position="40"/>
    </location>
</feature>
<dbReference type="AlphaFoldDB" id="A0AAI9TG01"/>
<sequence length="40" mass="4628">MIKSDFFPFEFKVRRRNKKHGCSGDLQLRLAGQTPPHPST</sequence>
<dbReference type="EMBL" id="LACB01000198">
    <property type="protein sequence ID" value="KAJ9486655.1"/>
    <property type="molecule type" value="Genomic_DNA"/>
</dbReference>
<evidence type="ECO:0000313" key="1">
    <source>
        <dbReference type="EMBL" id="KAJ9486655.1"/>
    </source>
</evidence>
<dbReference type="Proteomes" id="UP001227192">
    <property type="component" value="Unassembled WGS sequence"/>
</dbReference>
<accession>A0AAI9TG01</accession>
<gene>
    <name evidence="1" type="ORF">VN97_g6671</name>
</gene>
<reference evidence="1" key="2">
    <citation type="journal article" date="2016" name="Fungal Biol.">
        <title>Ochratoxin A production by Penicillium thymicola.</title>
        <authorList>
            <person name="Nguyen H.D.T."/>
            <person name="McMullin D.R."/>
            <person name="Ponomareva E."/>
            <person name="Riley R."/>
            <person name="Pomraning K.R."/>
            <person name="Baker S.E."/>
            <person name="Seifert K.A."/>
        </authorList>
    </citation>
    <scope>NUCLEOTIDE SEQUENCE</scope>
    <source>
        <strain evidence="1">DAOM 180753</strain>
    </source>
</reference>
<protein>
    <submittedName>
        <fullName evidence="1">Uncharacterized protein</fullName>
    </submittedName>
</protein>
<evidence type="ECO:0000313" key="2">
    <source>
        <dbReference type="Proteomes" id="UP001227192"/>
    </source>
</evidence>
<keyword evidence="2" id="KW-1185">Reference proteome</keyword>
<organism evidence="1 2">
    <name type="scientific">Penicillium thymicola</name>
    <dbReference type="NCBI Taxonomy" id="293382"/>
    <lineage>
        <taxon>Eukaryota</taxon>
        <taxon>Fungi</taxon>
        <taxon>Dikarya</taxon>
        <taxon>Ascomycota</taxon>
        <taxon>Pezizomycotina</taxon>
        <taxon>Eurotiomycetes</taxon>
        <taxon>Eurotiomycetidae</taxon>
        <taxon>Eurotiales</taxon>
        <taxon>Aspergillaceae</taxon>
        <taxon>Penicillium</taxon>
    </lineage>
</organism>
<reference evidence="1" key="1">
    <citation type="submission" date="2015-06" db="EMBL/GenBank/DDBJ databases">
        <authorList>
            <person name="Nguyen H."/>
        </authorList>
    </citation>
    <scope>NUCLEOTIDE SEQUENCE</scope>
    <source>
        <strain evidence="1">DAOM 180753</strain>
    </source>
</reference>
<proteinExistence type="predicted"/>
<comment type="caution">
    <text evidence="1">The sequence shown here is derived from an EMBL/GenBank/DDBJ whole genome shotgun (WGS) entry which is preliminary data.</text>
</comment>
<name>A0AAI9TG01_PENTH</name>